<evidence type="ECO:0000256" key="5">
    <source>
        <dbReference type="SAM" id="Phobius"/>
    </source>
</evidence>
<evidence type="ECO:0000256" key="2">
    <source>
        <dbReference type="ARBA" id="ARBA00010112"/>
    </source>
</evidence>
<accession>A0A1I7RSJ3</accession>
<dbReference type="WBParaSite" id="BXY_0369700.1">
    <property type="protein sequence ID" value="BXY_0369700.1"/>
    <property type="gene ID" value="BXY_0369700"/>
</dbReference>
<protein>
    <submittedName>
        <fullName evidence="7">Transthyretin-like family protein</fullName>
    </submittedName>
</protein>
<dbReference type="Pfam" id="PF01060">
    <property type="entry name" value="TTR-52"/>
    <property type="match status" value="1"/>
</dbReference>
<comment type="subcellular location">
    <subcellularLocation>
        <location evidence="1">Secreted</location>
    </subcellularLocation>
</comment>
<name>A0A1I7RSJ3_BURXY</name>
<dbReference type="InterPro" id="IPR038479">
    <property type="entry name" value="Transthyretin-like_sf"/>
</dbReference>
<feature type="transmembrane region" description="Helical" evidence="5">
    <location>
        <begin position="36"/>
        <end position="57"/>
    </location>
</feature>
<keyword evidence="5" id="KW-1133">Transmembrane helix</keyword>
<sequence>MTQPVCSPVIITHSTWIQKVELRSHKQSPLYCCRSLFRMFALYLMLMMAMATIASAIGVRPVQSMAVEGNFICNGRPMRDVKVKLYDHDTFTLDDLMAKTKSDSNGHFYLKGHANEVSRVTPKLNIYHRCNQLLPVCYQKFSIGIPKDYITYGSAVPSKTYNLGTLNLDGKFPGQGRDCLN</sequence>
<keyword evidence="5" id="KW-0472">Membrane</keyword>
<dbReference type="GO" id="GO:0005576">
    <property type="term" value="C:extracellular region"/>
    <property type="evidence" value="ECO:0007669"/>
    <property type="project" value="UniProtKB-SubCell"/>
</dbReference>
<keyword evidence="3" id="KW-0964">Secreted</keyword>
<keyword evidence="5" id="KW-0812">Transmembrane</keyword>
<comment type="similarity">
    <text evidence="2">Belongs to the nematode transthyretin-like family.</text>
</comment>
<dbReference type="AlphaFoldDB" id="A0A1I7RSJ3"/>
<evidence type="ECO:0000313" key="6">
    <source>
        <dbReference type="Proteomes" id="UP000095284"/>
    </source>
</evidence>
<organism evidence="6 7">
    <name type="scientific">Bursaphelenchus xylophilus</name>
    <name type="common">Pinewood nematode worm</name>
    <name type="synonym">Aphelenchoides xylophilus</name>
    <dbReference type="NCBI Taxonomy" id="6326"/>
    <lineage>
        <taxon>Eukaryota</taxon>
        <taxon>Metazoa</taxon>
        <taxon>Ecdysozoa</taxon>
        <taxon>Nematoda</taxon>
        <taxon>Chromadorea</taxon>
        <taxon>Rhabditida</taxon>
        <taxon>Tylenchina</taxon>
        <taxon>Tylenchomorpha</taxon>
        <taxon>Aphelenchoidea</taxon>
        <taxon>Aphelenchoididae</taxon>
        <taxon>Bursaphelenchus</taxon>
    </lineage>
</organism>
<evidence type="ECO:0000256" key="4">
    <source>
        <dbReference type="ARBA" id="ARBA00022729"/>
    </source>
</evidence>
<evidence type="ECO:0000256" key="3">
    <source>
        <dbReference type="ARBA" id="ARBA00022525"/>
    </source>
</evidence>
<dbReference type="Proteomes" id="UP000095284">
    <property type="component" value="Unplaced"/>
</dbReference>
<evidence type="ECO:0000313" key="7">
    <source>
        <dbReference type="WBParaSite" id="BXY_0369700.1"/>
    </source>
</evidence>
<dbReference type="GO" id="GO:0009986">
    <property type="term" value="C:cell surface"/>
    <property type="evidence" value="ECO:0007669"/>
    <property type="project" value="InterPro"/>
</dbReference>
<evidence type="ECO:0000256" key="1">
    <source>
        <dbReference type="ARBA" id="ARBA00004613"/>
    </source>
</evidence>
<proteinExistence type="inferred from homology"/>
<dbReference type="InterPro" id="IPR001534">
    <property type="entry name" value="Transthyretin-like"/>
</dbReference>
<dbReference type="Gene3D" id="2.60.40.3330">
    <property type="match status" value="1"/>
</dbReference>
<dbReference type="PANTHER" id="PTHR21700">
    <property type="entry name" value="TRANSTHYRETIN-LIKE FAMILY PROTEIN-RELATED"/>
    <property type="match status" value="1"/>
</dbReference>
<reference evidence="7" key="1">
    <citation type="submission" date="2016-11" db="UniProtKB">
        <authorList>
            <consortium name="WormBaseParasite"/>
        </authorList>
    </citation>
    <scope>IDENTIFICATION</scope>
</reference>
<keyword evidence="4" id="KW-0732">Signal</keyword>